<evidence type="ECO:0000313" key="2">
    <source>
        <dbReference type="Proteomes" id="UP000649617"/>
    </source>
</evidence>
<proteinExistence type="predicted"/>
<organism evidence="1 2">
    <name type="scientific">Symbiodinium pilosum</name>
    <name type="common">Dinoflagellate</name>
    <dbReference type="NCBI Taxonomy" id="2952"/>
    <lineage>
        <taxon>Eukaryota</taxon>
        <taxon>Sar</taxon>
        <taxon>Alveolata</taxon>
        <taxon>Dinophyceae</taxon>
        <taxon>Suessiales</taxon>
        <taxon>Symbiodiniaceae</taxon>
        <taxon>Symbiodinium</taxon>
    </lineage>
</organism>
<reference evidence="1" key="1">
    <citation type="submission" date="2021-02" db="EMBL/GenBank/DDBJ databases">
        <authorList>
            <person name="Dougan E. K."/>
            <person name="Rhodes N."/>
            <person name="Thang M."/>
            <person name="Chan C."/>
        </authorList>
    </citation>
    <scope>NUCLEOTIDE SEQUENCE</scope>
</reference>
<dbReference type="OrthoDB" id="443525at2759"/>
<comment type="caution">
    <text evidence="1">The sequence shown here is derived from an EMBL/GenBank/DDBJ whole genome shotgun (WGS) entry which is preliminary data.</text>
</comment>
<dbReference type="AlphaFoldDB" id="A0A812SLY2"/>
<dbReference type="EMBL" id="CAJNIZ010025335">
    <property type="protein sequence ID" value="CAE7483127.1"/>
    <property type="molecule type" value="Genomic_DNA"/>
</dbReference>
<dbReference type="Proteomes" id="UP000649617">
    <property type="component" value="Unassembled WGS sequence"/>
</dbReference>
<protein>
    <submittedName>
        <fullName evidence="1">Uncharacterized protein</fullName>
    </submittedName>
</protein>
<keyword evidence="2" id="KW-1185">Reference proteome</keyword>
<accession>A0A812SLY2</accession>
<evidence type="ECO:0000313" key="1">
    <source>
        <dbReference type="EMBL" id="CAE7483127.1"/>
    </source>
</evidence>
<gene>
    <name evidence="1" type="ORF">SPIL2461_LOCUS12353</name>
</gene>
<sequence>MAAPNGQVLDLWRNGSKDAISAVELKALLAEIRDASDDPKYWEEVMQAVPCEGGFGLSLAEVAEMGQRFPRHDVLHGYGSMLSLIVFPADVKQALELDTAFKAVAGAGDEFHVHGANVSFWGEPAPLEYAHYGGDLRAEDAGLSSRGLAAALISVTENFTVAKVWEEAPVRSLAQQTLDFILHTYHKESEEQQEL</sequence>
<name>A0A812SLY2_SYMPI</name>